<protein>
    <submittedName>
        <fullName evidence="2">Uncharacterized protein</fullName>
    </submittedName>
</protein>
<dbReference type="KEGG" id="pfj:MYCFIDRAFT_200440"/>
<feature type="region of interest" description="Disordered" evidence="1">
    <location>
        <begin position="251"/>
        <end position="374"/>
    </location>
</feature>
<dbReference type="GeneID" id="19335866"/>
<keyword evidence="3" id="KW-1185">Reference proteome</keyword>
<evidence type="ECO:0000313" key="3">
    <source>
        <dbReference type="Proteomes" id="UP000016932"/>
    </source>
</evidence>
<feature type="compositionally biased region" description="Polar residues" evidence="1">
    <location>
        <begin position="300"/>
        <end position="310"/>
    </location>
</feature>
<dbReference type="HOGENOM" id="CLU_376032_0_0_1"/>
<dbReference type="EMBL" id="KB446564">
    <property type="protein sequence ID" value="EME78117.1"/>
    <property type="molecule type" value="Genomic_DNA"/>
</dbReference>
<dbReference type="AlphaFoldDB" id="M3AKY0"/>
<accession>M3AKY0</accession>
<feature type="compositionally biased region" description="Basic residues" evidence="1">
    <location>
        <begin position="251"/>
        <end position="260"/>
    </location>
</feature>
<feature type="compositionally biased region" description="Pro residues" evidence="1">
    <location>
        <begin position="312"/>
        <end position="324"/>
    </location>
</feature>
<dbReference type="RefSeq" id="XP_007931810.1">
    <property type="nucleotide sequence ID" value="XM_007933619.1"/>
</dbReference>
<proteinExistence type="predicted"/>
<dbReference type="OrthoDB" id="3646896at2759"/>
<sequence>MDLLPPLPSEAYATRLFNNRPKTLRHDELLAVAYYYTNKELVDRDNEDRVASGKTARSKSSNIITKWITEAVQLSAIENDILPSLMRRLFDIRRYNILKHKQVSDDQSVRSLHSLVVSDHHAPKFVTFSDNPTWDDLKPYLGKQWGRAPDSLWPALLSIVGPEGRNMADLRMIMENMENRNSEESAYGLVADIRRLGPPLKKILENHQRKTQKCRCALEILMTHTNFGAVKLYAEAEVRKIKDEDLSVAKKGIKKAPRKKVSSEPTALPKQETPKKATSSRVKSEKAESSKAGLSRPLRTPQSKRVTRQNPQPAPEASPSPEQSPAPSAVWNTDGDVETEIEVTTTTAPALPPPSSSTSTPEPSAEKSVTEPSLSAPAALPAFETLTPTPVSAPLSATHYIQKGLIVWSAWLGASLAAALDQNLEDKIIFGHFITKNQATIYNLQSCEHHFFCYMLATLISWCALPVATRMRPFQHLEAAAVLFLNTLTANPNMTFIPFDNGIFRSHDEGAKAWYLLLFGLAAKYTIDPLGPFTLPTIVAHFGNTMEKRGLNHCLEHCEKTGCLPRYIDPSTERYISLEALRLWLDHSTPKLSLMEHFLITTRTKVFCPYPLQKSTSFSLSDRSIKSLAEATSKLSSTLKLLSNRSPGPPRSTSIAKSLAQELGKETFDPSYLCPYFGFFEGEFPDDEALKKLGAFKLPKEMSWREAGKRIGEGIRGWLEGWEDEKRGVWEYVLGEME</sequence>
<gene>
    <name evidence="2" type="ORF">MYCFIDRAFT_200440</name>
</gene>
<name>M3AKY0_PSEFD</name>
<evidence type="ECO:0000313" key="2">
    <source>
        <dbReference type="EMBL" id="EME78117.1"/>
    </source>
</evidence>
<organism evidence="2 3">
    <name type="scientific">Pseudocercospora fijiensis (strain CIRAD86)</name>
    <name type="common">Black leaf streak disease fungus</name>
    <name type="synonym">Mycosphaerella fijiensis</name>
    <dbReference type="NCBI Taxonomy" id="383855"/>
    <lineage>
        <taxon>Eukaryota</taxon>
        <taxon>Fungi</taxon>
        <taxon>Dikarya</taxon>
        <taxon>Ascomycota</taxon>
        <taxon>Pezizomycotina</taxon>
        <taxon>Dothideomycetes</taxon>
        <taxon>Dothideomycetidae</taxon>
        <taxon>Mycosphaerellales</taxon>
        <taxon>Mycosphaerellaceae</taxon>
        <taxon>Pseudocercospora</taxon>
    </lineage>
</organism>
<dbReference type="VEuPathDB" id="FungiDB:MYCFIDRAFT_200440"/>
<evidence type="ECO:0000256" key="1">
    <source>
        <dbReference type="SAM" id="MobiDB-lite"/>
    </source>
</evidence>
<dbReference type="Proteomes" id="UP000016932">
    <property type="component" value="Unassembled WGS sequence"/>
</dbReference>
<reference evidence="2 3" key="1">
    <citation type="journal article" date="2012" name="PLoS Pathog.">
        <title>Diverse lifestyles and strategies of plant pathogenesis encoded in the genomes of eighteen Dothideomycetes fungi.</title>
        <authorList>
            <person name="Ohm R.A."/>
            <person name="Feau N."/>
            <person name="Henrissat B."/>
            <person name="Schoch C.L."/>
            <person name="Horwitz B.A."/>
            <person name="Barry K.W."/>
            <person name="Condon B.J."/>
            <person name="Copeland A.C."/>
            <person name="Dhillon B."/>
            <person name="Glaser F."/>
            <person name="Hesse C.N."/>
            <person name="Kosti I."/>
            <person name="LaButti K."/>
            <person name="Lindquist E.A."/>
            <person name="Lucas S."/>
            <person name="Salamov A.A."/>
            <person name="Bradshaw R.E."/>
            <person name="Ciuffetti L."/>
            <person name="Hamelin R.C."/>
            <person name="Kema G.H.J."/>
            <person name="Lawrence C."/>
            <person name="Scott J.A."/>
            <person name="Spatafora J.W."/>
            <person name="Turgeon B.G."/>
            <person name="de Wit P.J.G.M."/>
            <person name="Zhong S."/>
            <person name="Goodwin S.B."/>
            <person name="Grigoriev I.V."/>
        </authorList>
    </citation>
    <scope>NUCLEOTIDE SEQUENCE [LARGE SCALE GENOMIC DNA]</scope>
    <source>
        <strain evidence="2 3">CIRAD86</strain>
    </source>
</reference>